<protein>
    <submittedName>
        <fullName evidence="2">Uncharacterized protein</fullName>
    </submittedName>
</protein>
<dbReference type="Proteomes" id="UP000006352">
    <property type="component" value="Unassembled WGS sequence"/>
</dbReference>
<reference evidence="2 3" key="1">
    <citation type="journal article" date="2012" name="Appl. Environ. Microbiol.">
        <title>Short-read sequencing for genomic analysis of the brown rot fungus Fibroporia radiculosa.</title>
        <authorList>
            <person name="Tang J.D."/>
            <person name="Perkins A.D."/>
            <person name="Sonstegard T.S."/>
            <person name="Schroeder S.G."/>
            <person name="Burgess S.C."/>
            <person name="Diehl S.V."/>
        </authorList>
    </citation>
    <scope>NUCLEOTIDE SEQUENCE [LARGE SCALE GENOMIC DNA]</scope>
    <source>
        <strain evidence="2 3">TFFH 294</strain>
    </source>
</reference>
<keyword evidence="3" id="KW-1185">Reference proteome</keyword>
<dbReference type="HOGENOM" id="CLU_026388_0_0_1"/>
<accession>J4GJ37</accession>
<dbReference type="OrthoDB" id="3362817at2759"/>
<evidence type="ECO:0000313" key="3">
    <source>
        <dbReference type="Proteomes" id="UP000006352"/>
    </source>
</evidence>
<name>J4GJ37_9APHY</name>
<dbReference type="GeneID" id="24093901"/>
<evidence type="ECO:0000256" key="1">
    <source>
        <dbReference type="SAM" id="MobiDB-lite"/>
    </source>
</evidence>
<gene>
    <name evidence="2" type="ORF">FIBRA_00998</name>
</gene>
<proteinExistence type="predicted"/>
<sequence length="759" mass="84420">MSAQILRQARFALAACSSSPVRIAPRRCYSALVAARLQDDPHNLTAGPSHDAFGASAVDPPPENNHTGAPLSVLVEEVEEGEKPPNITRSSRNSKNGKKSAPSDTARTSRVEAYLASIHAAGIEPTLADLERCRPADHAHSSSPRYPVDYNALVDTLCRSFSKEQLRKFLQQWNPNCVWCRPNRRKLQYAEWIIEKMWNWPSLKDVERAKRDRTEVSVKSIPVTASQLFLILGRDGADLLEMSLEYNVHISLATHPLALRVEGLRGALSKLSDHLTKVKRSIIEEVFQLPTKIPIRPDMVQRISRLAEAYLENIGTEGMVRICAKNVRNLEIAKRLVSRASHELSHRSQPARLAYLPSPQAEFPVPITMFPNTYSLYPFLSPRSLPWTMNMGSAFRVRRVGEWLSHKLGEDIHVTGGLARGNGRILTATQSIVDLSDALFQKLPPNPPGQVVKASMGHILLNASSPAQRATLVPPLRGNRRFSDILTWIANNNVQSSFVPSLPAPLVSSSPTQQKIIHRLTYRALPALGEASNVVSPGFSNRVLYFEVTLDQPRPLTKSSSLPEEGATVQLDPTESQAGDDMLFDLNSPPECWVGSEVLTDLMMPDRPMDIRFAAVQSSYIPTGEEPIELRTYMTNLCTFLAGKDLDARQPDPPFMLRFGPDLFMLNTNTSVRQSVDLITIPGPASQPQDSSQSIRVVNESILDLESNQKSTHCEITCDDRTSQDDWRRFLHDCDRLSSATYRPIGSVTLQQTDNEDLS</sequence>
<dbReference type="STRING" id="599839.J4GJ37"/>
<organism evidence="2 3">
    <name type="scientific">Fibroporia radiculosa</name>
    <dbReference type="NCBI Taxonomy" id="599839"/>
    <lineage>
        <taxon>Eukaryota</taxon>
        <taxon>Fungi</taxon>
        <taxon>Dikarya</taxon>
        <taxon>Basidiomycota</taxon>
        <taxon>Agaricomycotina</taxon>
        <taxon>Agaricomycetes</taxon>
        <taxon>Polyporales</taxon>
        <taxon>Fibroporiaceae</taxon>
        <taxon>Fibroporia</taxon>
    </lineage>
</organism>
<dbReference type="EMBL" id="HE796909">
    <property type="protein sequence ID" value="CCL98990.1"/>
    <property type="molecule type" value="Genomic_DNA"/>
</dbReference>
<dbReference type="AlphaFoldDB" id="J4GJ37"/>
<feature type="region of interest" description="Disordered" evidence="1">
    <location>
        <begin position="42"/>
        <end position="108"/>
    </location>
</feature>
<dbReference type="RefSeq" id="XP_012178273.1">
    <property type="nucleotide sequence ID" value="XM_012322883.1"/>
</dbReference>
<dbReference type="InParanoid" id="J4GJ37"/>
<evidence type="ECO:0000313" key="2">
    <source>
        <dbReference type="EMBL" id="CCL98990.1"/>
    </source>
</evidence>